<dbReference type="AlphaFoldDB" id="A0A0A3Z749"/>
<dbReference type="RefSeq" id="WP_034890948.1">
    <property type="nucleotide sequence ID" value="NZ_JRUQ01000027.1"/>
</dbReference>
<dbReference type="eggNOG" id="ENOG502Z8NU">
    <property type="taxonomic scope" value="Bacteria"/>
</dbReference>
<dbReference type="InterPro" id="IPR048903">
    <property type="entry name" value="MdcG_N"/>
</dbReference>
<dbReference type="Pfam" id="PF20866">
    <property type="entry name" value="MdcG_N"/>
    <property type="match status" value="1"/>
</dbReference>
<evidence type="ECO:0000259" key="4">
    <source>
        <dbReference type="Pfam" id="PF20866"/>
    </source>
</evidence>
<keyword evidence="2" id="KW-0548">Nucleotidyltransferase</keyword>
<evidence type="ECO:0000259" key="3">
    <source>
        <dbReference type="Pfam" id="PF10620"/>
    </source>
</evidence>
<dbReference type="Pfam" id="PF10620">
    <property type="entry name" value="MdcG"/>
    <property type="match status" value="1"/>
</dbReference>
<feature type="domain" description="Phosphoribosyl-dephospho-CoA transferase MdcG N-terminal" evidence="4">
    <location>
        <begin position="7"/>
        <end position="77"/>
    </location>
</feature>
<keyword evidence="6" id="KW-1185">Reference proteome</keyword>
<keyword evidence="1 5" id="KW-0808">Transferase</keyword>
<comment type="caution">
    <text evidence="5">The sequence shown here is derived from an EMBL/GenBank/DDBJ whole genome shotgun (WGS) entry which is preliminary data.</text>
</comment>
<evidence type="ECO:0000313" key="6">
    <source>
        <dbReference type="Proteomes" id="UP000030351"/>
    </source>
</evidence>
<sequence length="204" mass="23068">MPVSLLAHDLVWLTSGRYPEGDLPDWVSEQWRASLPLVVRRDEEEGGRVPVGIRGLRRDQRAAAWVQPDAVQRRVTPESLGQSELLLRSPFVSLPPVQAAVQLAQQRWPWPWGITGSVGYALATEVPVMHADSDLDLVLRCEEPVVESELARWQQFCQLLPCRVDTQVETPHGAFALAEWLRDRRVMLKTTRGPRLTARPWSGI</sequence>
<dbReference type="STRING" id="371042.NG99_08770"/>
<gene>
    <name evidence="5" type="ORF">NG99_08770</name>
</gene>
<dbReference type="InterPro" id="IPR049180">
    <property type="entry name" value="MdcG_C"/>
</dbReference>
<evidence type="ECO:0000256" key="1">
    <source>
        <dbReference type="ARBA" id="ARBA00022679"/>
    </source>
</evidence>
<dbReference type="NCBIfam" id="NF002332">
    <property type="entry name" value="PRK01293.1"/>
    <property type="match status" value="1"/>
</dbReference>
<accession>A0A0A3Z749</accession>
<protein>
    <submittedName>
        <fullName evidence="5">Phosphoribosyl-dephospho-CoA transferase</fullName>
    </submittedName>
</protein>
<dbReference type="OrthoDB" id="1275217at2"/>
<dbReference type="Proteomes" id="UP000030351">
    <property type="component" value="Unassembled WGS sequence"/>
</dbReference>
<feature type="domain" description="Phosphoribosyl-dephospho-CoA transferase MdcG C-terminal" evidence="3">
    <location>
        <begin position="96"/>
        <end position="200"/>
    </location>
</feature>
<dbReference type="EMBL" id="JRUQ01000027">
    <property type="protein sequence ID" value="KGT94690.1"/>
    <property type="molecule type" value="Genomic_DNA"/>
</dbReference>
<dbReference type="GO" id="GO:0016779">
    <property type="term" value="F:nucleotidyltransferase activity"/>
    <property type="evidence" value="ECO:0007669"/>
    <property type="project" value="UniProtKB-KW"/>
</dbReference>
<evidence type="ECO:0000313" key="5">
    <source>
        <dbReference type="EMBL" id="KGT94690.1"/>
    </source>
</evidence>
<proteinExistence type="predicted"/>
<dbReference type="InterPro" id="IPR017557">
    <property type="entry name" value="Holo-ACP_synthase"/>
</dbReference>
<evidence type="ECO:0000256" key="2">
    <source>
        <dbReference type="ARBA" id="ARBA00022695"/>
    </source>
</evidence>
<organism evidence="5 6">
    <name type="scientific">Erwinia typographi</name>
    <dbReference type="NCBI Taxonomy" id="371042"/>
    <lineage>
        <taxon>Bacteria</taxon>
        <taxon>Pseudomonadati</taxon>
        <taxon>Pseudomonadota</taxon>
        <taxon>Gammaproteobacteria</taxon>
        <taxon>Enterobacterales</taxon>
        <taxon>Erwiniaceae</taxon>
        <taxon>Erwinia</taxon>
    </lineage>
</organism>
<dbReference type="NCBIfam" id="TIGR03135">
    <property type="entry name" value="malonate_mdcG"/>
    <property type="match status" value="1"/>
</dbReference>
<reference evidence="5 6" key="1">
    <citation type="submission" date="2014-10" db="EMBL/GenBank/DDBJ databases">
        <title>Genome sequence of Erwinia typographi M043b.</title>
        <authorList>
            <person name="Chan K.-G."/>
            <person name="Tan W.-S."/>
        </authorList>
    </citation>
    <scope>NUCLEOTIDE SEQUENCE [LARGE SCALE GENOMIC DNA]</scope>
    <source>
        <strain evidence="5 6">M043b</strain>
    </source>
</reference>
<name>A0A0A3Z749_9GAMM</name>